<keyword evidence="4 8" id="KW-0802">TPR repeat</keyword>
<evidence type="ECO:0000256" key="8">
    <source>
        <dbReference type="PROSITE-ProRule" id="PRU00339"/>
    </source>
</evidence>
<evidence type="ECO:0000256" key="1">
    <source>
        <dbReference type="ARBA" id="ARBA00000971"/>
    </source>
</evidence>
<reference evidence="11 12" key="1">
    <citation type="submission" date="2011-07" db="EMBL/GenBank/DDBJ databases">
        <authorList>
            <person name="Coyne R."/>
            <person name="Brami D."/>
            <person name="Johnson J."/>
            <person name="Hostetler J."/>
            <person name="Hannick L."/>
            <person name="Clark T."/>
            <person name="Cassidy-Hanley D."/>
            <person name="Inman J."/>
        </authorList>
    </citation>
    <scope>NUCLEOTIDE SEQUENCE [LARGE SCALE GENOMIC DNA]</scope>
    <source>
        <strain evidence="11 12">G5</strain>
    </source>
</reference>
<dbReference type="GO" id="GO:0006457">
    <property type="term" value="P:protein folding"/>
    <property type="evidence" value="ECO:0007669"/>
    <property type="project" value="InterPro"/>
</dbReference>
<dbReference type="Gene3D" id="2.40.100.10">
    <property type="entry name" value="Cyclophilin-like"/>
    <property type="match status" value="1"/>
</dbReference>
<sequence>MDIINITEDSGITKQILQPGHGDEHPQKGQTVEVLYVGKLLDGTQFDSNTNREDPFSFTIGEGQVIKGWDQGVASMKRGEKALLTCTAPYAYGEAGSPPQIPPNATLQFEVELLNFKDKEKTKWDYSLEERAEIGKKYKEEGNQAFKQGKMEEAVKLYDQGIDYVDFGNEVNGSTELRMTLYLNQSAVLMKQQKWEKVVKNCDIVIEKQPVNVKALFRRGNARLNLGDLDQAKADLTKAHDLDKENQEIISSLRVLANKQKELVQKQKKMWGGLFGQSYYEDEKQEFSDSSNPRVFFDVQIGEENPERIEFELFKNIVPKTAENFRALCTGEKGVGKQGKQLSYKGSIFHRLIKDFMIQGGDFTNQNGTGGESIYGEKFNDENFKIKHTARGQLSMANCGPNTNGSQFFITFKSTPHLDGKHMVFGQVCKGLEVLDKLENQEVEGEKPKKSIKIIDCGQI</sequence>
<dbReference type="InterPro" id="IPR011990">
    <property type="entry name" value="TPR-like_helical_dom_sf"/>
</dbReference>
<evidence type="ECO:0000259" key="9">
    <source>
        <dbReference type="PROSITE" id="PS50059"/>
    </source>
</evidence>
<dbReference type="SUPFAM" id="SSF50891">
    <property type="entry name" value="Cyclophilin-like"/>
    <property type="match status" value="1"/>
</dbReference>
<dbReference type="PANTHER" id="PTHR11071:SF561">
    <property type="entry name" value="PEPTIDYL-PROLYL CIS-TRANS ISOMERASE D-RELATED"/>
    <property type="match status" value="1"/>
</dbReference>
<dbReference type="Pfam" id="PF00160">
    <property type="entry name" value="Pro_isomerase"/>
    <property type="match status" value="1"/>
</dbReference>
<dbReference type="PRINTS" id="PR00153">
    <property type="entry name" value="CSAPPISMRASE"/>
</dbReference>
<dbReference type="OMA" id="GPQFNDE"/>
<dbReference type="InterPro" id="IPR029000">
    <property type="entry name" value="Cyclophilin-like_dom_sf"/>
</dbReference>
<dbReference type="InterPro" id="IPR001179">
    <property type="entry name" value="PPIase_FKBP_dom"/>
</dbReference>
<dbReference type="eggNOG" id="KOG0543">
    <property type="taxonomic scope" value="Eukaryota"/>
</dbReference>
<evidence type="ECO:0000256" key="7">
    <source>
        <dbReference type="PROSITE-ProRule" id="PRU00277"/>
    </source>
</evidence>
<dbReference type="AlphaFoldDB" id="G0QWN5"/>
<dbReference type="PROSITE" id="PS50059">
    <property type="entry name" value="FKBP_PPIASE"/>
    <property type="match status" value="1"/>
</dbReference>
<dbReference type="FunFam" id="2.40.100.10:FF:000022">
    <property type="entry name" value="Peptidyl-prolyl cis-trans isomerase CYP95"/>
    <property type="match status" value="1"/>
</dbReference>
<accession>G0QWN5</accession>
<name>G0QWN5_ICHMU</name>
<evidence type="ECO:0000256" key="4">
    <source>
        <dbReference type="ARBA" id="ARBA00022803"/>
    </source>
</evidence>
<dbReference type="Pfam" id="PF00254">
    <property type="entry name" value="FKBP_C"/>
    <property type="match status" value="1"/>
</dbReference>
<evidence type="ECO:0000256" key="6">
    <source>
        <dbReference type="ARBA" id="ARBA00023235"/>
    </source>
</evidence>
<keyword evidence="12" id="KW-1185">Reference proteome</keyword>
<organism evidence="11 12">
    <name type="scientific">Ichthyophthirius multifiliis</name>
    <name type="common">White spot disease agent</name>
    <name type="synonym">Ich</name>
    <dbReference type="NCBI Taxonomy" id="5932"/>
    <lineage>
        <taxon>Eukaryota</taxon>
        <taxon>Sar</taxon>
        <taxon>Alveolata</taxon>
        <taxon>Ciliophora</taxon>
        <taxon>Intramacronucleata</taxon>
        <taxon>Oligohymenophorea</taxon>
        <taxon>Hymenostomatida</taxon>
        <taxon>Ophryoglenina</taxon>
        <taxon>Ichthyophthirius</taxon>
    </lineage>
</organism>
<dbReference type="GO" id="GO:0016018">
    <property type="term" value="F:cyclosporin A binding"/>
    <property type="evidence" value="ECO:0007669"/>
    <property type="project" value="TreeGrafter"/>
</dbReference>
<feature type="domain" description="PPIase cyclophilin-type" evidence="10">
    <location>
        <begin position="296"/>
        <end position="459"/>
    </location>
</feature>
<dbReference type="PROSITE" id="PS50072">
    <property type="entry name" value="CSA_PPIASE_2"/>
    <property type="match status" value="1"/>
</dbReference>
<evidence type="ECO:0000259" key="10">
    <source>
        <dbReference type="PROSITE" id="PS50072"/>
    </source>
</evidence>
<proteinExistence type="predicted"/>
<dbReference type="InterPro" id="IPR020892">
    <property type="entry name" value="Cyclophilin-type_PPIase_CS"/>
</dbReference>
<evidence type="ECO:0000256" key="5">
    <source>
        <dbReference type="ARBA" id="ARBA00023110"/>
    </source>
</evidence>
<dbReference type="InterPro" id="IPR013105">
    <property type="entry name" value="TPR_2"/>
</dbReference>
<dbReference type="GeneID" id="14906480"/>
<dbReference type="Gene3D" id="3.10.50.40">
    <property type="match status" value="1"/>
</dbReference>
<keyword evidence="3" id="KW-0677">Repeat</keyword>
<dbReference type="Gene3D" id="1.25.40.10">
    <property type="entry name" value="Tetratricopeptide repeat domain"/>
    <property type="match status" value="1"/>
</dbReference>
<dbReference type="GO" id="GO:0003755">
    <property type="term" value="F:peptidyl-prolyl cis-trans isomerase activity"/>
    <property type="evidence" value="ECO:0007669"/>
    <property type="project" value="UniProtKB-KW"/>
</dbReference>
<dbReference type="InterPro" id="IPR002130">
    <property type="entry name" value="Cyclophilin-type_PPIase_dom"/>
</dbReference>
<dbReference type="RefSeq" id="XP_004031957.1">
    <property type="nucleotide sequence ID" value="XM_004031909.1"/>
</dbReference>
<dbReference type="FunCoup" id="G0QWN5">
    <property type="interactions" value="311"/>
</dbReference>
<dbReference type="STRING" id="857967.G0QWN5"/>
<dbReference type="Pfam" id="PF07719">
    <property type="entry name" value="TPR_2"/>
    <property type="match status" value="1"/>
</dbReference>
<dbReference type="InParanoid" id="G0QWN5"/>
<dbReference type="GO" id="GO:0005737">
    <property type="term" value="C:cytoplasm"/>
    <property type="evidence" value="ECO:0007669"/>
    <property type="project" value="TreeGrafter"/>
</dbReference>
<evidence type="ECO:0000256" key="2">
    <source>
        <dbReference type="ARBA" id="ARBA00013194"/>
    </source>
</evidence>
<dbReference type="SUPFAM" id="SSF54534">
    <property type="entry name" value="FKBP-like"/>
    <property type="match status" value="1"/>
</dbReference>
<feature type="domain" description="PPIase FKBP-type" evidence="9">
    <location>
        <begin position="29"/>
        <end position="117"/>
    </location>
</feature>
<feature type="repeat" description="TPR" evidence="8">
    <location>
        <begin position="213"/>
        <end position="246"/>
    </location>
</feature>
<dbReference type="PROSITE" id="PS50005">
    <property type="entry name" value="TPR"/>
    <property type="match status" value="1"/>
</dbReference>
<dbReference type="PANTHER" id="PTHR11071">
    <property type="entry name" value="PEPTIDYL-PROLYL CIS-TRANS ISOMERASE"/>
    <property type="match status" value="1"/>
</dbReference>
<dbReference type="Proteomes" id="UP000008983">
    <property type="component" value="Unassembled WGS sequence"/>
</dbReference>
<comment type="catalytic activity">
    <reaction evidence="1 7">
        <text>[protein]-peptidylproline (omega=180) = [protein]-peptidylproline (omega=0)</text>
        <dbReference type="Rhea" id="RHEA:16237"/>
        <dbReference type="Rhea" id="RHEA-COMP:10747"/>
        <dbReference type="Rhea" id="RHEA-COMP:10748"/>
        <dbReference type="ChEBI" id="CHEBI:83833"/>
        <dbReference type="ChEBI" id="CHEBI:83834"/>
        <dbReference type="EC" id="5.2.1.8"/>
    </reaction>
</comment>
<keyword evidence="5 7" id="KW-0697">Rotamase</keyword>
<evidence type="ECO:0000313" key="12">
    <source>
        <dbReference type="Proteomes" id="UP000008983"/>
    </source>
</evidence>
<dbReference type="FunFam" id="3.10.50.40:FF:000025">
    <property type="entry name" value="Peptidylprolyl isomerase"/>
    <property type="match status" value="1"/>
</dbReference>
<dbReference type="PROSITE" id="PS00170">
    <property type="entry name" value="CSA_PPIASE_1"/>
    <property type="match status" value="1"/>
</dbReference>
<dbReference type="SMART" id="SM00028">
    <property type="entry name" value="TPR"/>
    <property type="match status" value="3"/>
</dbReference>
<dbReference type="InterPro" id="IPR019734">
    <property type="entry name" value="TPR_rpt"/>
</dbReference>
<dbReference type="CDD" id="cd01926">
    <property type="entry name" value="cyclophilin_ABH_like"/>
    <property type="match status" value="1"/>
</dbReference>
<dbReference type="OrthoDB" id="1902587at2759"/>
<keyword evidence="6 7" id="KW-0413">Isomerase</keyword>
<protein>
    <recommendedName>
        <fullName evidence="2 7">peptidylprolyl isomerase</fullName>
        <ecNumber evidence="2 7">5.2.1.8</ecNumber>
    </recommendedName>
</protein>
<evidence type="ECO:0000256" key="3">
    <source>
        <dbReference type="ARBA" id="ARBA00022737"/>
    </source>
</evidence>
<gene>
    <name evidence="11" type="ORF">IMG5_133650</name>
</gene>
<evidence type="ECO:0000313" key="11">
    <source>
        <dbReference type="EMBL" id="EGR30370.1"/>
    </source>
</evidence>
<dbReference type="InterPro" id="IPR046357">
    <property type="entry name" value="PPIase_dom_sf"/>
</dbReference>
<dbReference type="eggNOG" id="KOG0546">
    <property type="taxonomic scope" value="Eukaryota"/>
</dbReference>
<dbReference type="SUPFAM" id="SSF48452">
    <property type="entry name" value="TPR-like"/>
    <property type="match status" value="1"/>
</dbReference>
<dbReference type="EMBL" id="GL984004">
    <property type="protein sequence ID" value="EGR30370.1"/>
    <property type="molecule type" value="Genomic_DNA"/>
</dbReference>
<dbReference type="EC" id="5.2.1.8" evidence="2 7"/>